<feature type="compositionally biased region" description="Polar residues" evidence="1">
    <location>
        <begin position="37"/>
        <end position="50"/>
    </location>
</feature>
<evidence type="ECO:0000256" key="1">
    <source>
        <dbReference type="SAM" id="MobiDB-lite"/>
    </source>
</evidence>
<evidence type="ECO:0000313" key="3">
    <source>
        <dbReference type="Proteomes" id="UP000054144"/>
    </source>
</evidence>
<name>A0A0D7ADJ6_9AGAR</name>
<proteinExistence type="predicted"/>
<accession>A0A0D7ADJ6</accession>
<evidence type="ECO:0000313" key="2">
    <source>
        <dbReference type="EMBL" id="KIY48943.1"/>
    </source>
</evidence>
<dbReference type="AlphaFoldDB" id="A0A0D7ADJ6"/>
<sequence length="145" mass="15692">MPLLDEADMQMPFRMFSRPPVTPGMPGDGLARESTKTDVSSEIGKTSTSAVPAFRPFRDETPTAPASAFTPFRDEQPKTSEPVPTPTFAPFRDAPPRLAFTPFKDEFVQDPEPPCSGPVGSFAPVRTTPERSPVPASDAPPVFDI</sequence>
<organism evidence="2 3">
    <name type="scientific">Fistulina hepatica ATCC 64428</name>
    <dbReference type="NCBI Taxonomy" id="1128425"/>
    <lineage>
        <taxon>Eukaryota</taxon>
        <taxon>Fungi</taxon>
        <taxon>Dikarya</taxon>
        <taxon>Basidiomycota</taxon>
        <taxon>Agaricomycotina</taxon>
        <taxon>Agaricomycetes</taxon>
        <taxon>Agaricomycetidae</taxon>
        <taxon>Agaricales</taxon>
        <taxon>Fistulinaceae</taxon>
        <taxon>Fistulina</taxon>
    </lineage>
</organism>
<feature type="region of interest" description="Disordered" evidence="1">
    <location>
        <begin position="14"/>
        <end position="145"/>
    </location>
</feature>
<protein>
    <submittedName>
        <fullName evidence="2">Uncharacterized protein</fullName>
    </submittedName>
</protein>
<gene>
    <name evidence="2" type="ORF">FISHEDRAFT_58608</name>
</gene>
<dbReference type="OrthoDB" id="248495at2759"/>
<keyword evidence="3" id="KW-1185">Reference proteome</keyword>
<dbReference type="EMBL" id="KN881789">
    <property type="protein sequence ID" value="KIY48943.1"/>
    <property type="molecule type" value="Genomic_DNA"/>
</dbReference>
<reference evidence="2 3" key="1">
    <citation type="journal article" date="2015" name="Fungal Genet. Biol.">
        <title>Evolution of novel wood decay mechanisms in Agaricales revealed by the genome sequences of Fistulina hepatica and Cylindrobasidium torrendii.</title>
        <authorList>
            <person name="Floudas D."/>
            <person name="Held B.W."/>
            <person name="Riley R."/>
            <person name="Nagy L.G."/>
            <person name="Koehler G."/>
            <person name="Ransdell A.S."/>
            <person name="Younus H."/>
            <person name="Chow J."/>
            <person name="Chiniquy J."/>
            <person name="Lipzen A."/>
            <person name="Tritt A."/>
            <person name="Sun H."/>
            <person name="Haridas S."/>
            <person name="LaButti K."/>
            <person name="Ohm R.A."/>
            <person name="Kues U."/>
            <person name="Blanchette R.A."/>
            <person name="Grigoriev I.V."/>
            <person name="Minto R.E."/>
            <person name="Hibbett D.S."/>
        </authorList>
    </citation>
    <scope>NUCLEOTIDE SEQUENCE [LARGE SCALE GENOMIC DNA]</scope>
    <source>
        <strain evidence="2 3">ATCC 64428</strain>
    </source>
</reference>
<dbReference type="Proteomes" id="UP000054144">
    <property type="component" value="Unassembled WGS sequence"/>
</dbReference>